<dbReference type="AlphaFoldDB" id="A0A8C4QZB6"/>
<dbReference type="CDD" id="cd14342">
    <property type="entry name" value="UBA_TAP-C"/>
    <property type="match status" value="1"/>
</dbReference>
<dbReference type="InterPro" id="IPR002075">
    <property type="entry name" value="NTF2_dom"/>
</dbReference>
<dbReference type="Pfam" id="PF03943">
    <property type="entry name" value="TAP_C"/>
    <property type="match status" value="1"/>
</dbReference>
<dbReference type="FunFam" id="3.10.450.50:FF:000004">
    <property type="entry name" value="Nuclear RNA export factor 1"/>
    <property type="match status" value="1"/>
</dbReference>
<dbReference type="FunFam" id="3.80.10.10:FF:000384">
    <property type="entry name" value="Nuclear RNA export factor 1"/>
    <property type="match status" value="1"/>
</dbReference>
<dbReference type="PROSITE" id="PS51450">
    <property type="entry name" value="LRR"/>
    <property type="match status" value="1"/>
</dbReference>
<protein>
    <submittedName>
        <fullName evidence="12">Nuclear RNA export factor 1</fullName>
    </submittedName>
</protein>
<organism evidence="12 13">
    <name type="scientific">Eptatretus burgeri</name>
    <name type="common">Inshore hagfish</name>
    <dbReference type="NCBI Taxonomy" id="7764"/>
    <lineage>
        <taxon>Eukaryota</taxon>
        <taxon>Metazoa</taxon>
        <taxon>Chordata</taxon>
        <taxon>Craniata</taxon>
        <taxon>Vertebrata</taxon>
        <taxon>Cyclostomata</taxon>
        <taxon>Myxini</taxon>
        <taxon>Myxiniformes</taxon>
        <taxon>Myxinidae</taxon>
        <taxon>Eptatretinae</taxon>
        <taxon>Eptatretus</taxon>
    </lineage>
</organism>
<reference evidence="12" key="2">
    <citation type="submission" date="2025-09" db="UniProtKB">
        <authorList>
            <consortium name="Ensembl"/>
        </authorList>
    </citation>
    <scope>IDENTIFICATION</scope>
</reference>
<keyword evidence="5" id="KW-0677">Repeat</keyword>
<dbReference type="PROSITE" id="PS50177">
    <property type="entry name" value="NTF2_DOMAIN"/>
    <property type="match status" value="1"/>
</dbReference>
<reference evidence="12" key="1">
    <citation type="submission" date="2025-08" db="UniProtKB">
        <authorList>
            <consortium name="Ensembl"/>
        </authorList>
    </citation>
    <scope>IDENTIFICATION</scope>
</reference>
<proteinExistence type="inferred from homology"/>
<keyword evidence="13" id="KW-1185">Reference proteome</keyword>
<evidence type="ECO:0000256" key="7">
    <source>
        <dbReference type="ARBA" id="ARBA00022884"/>
    </source>
</evidence>
<dbReference type="InterPro" id="IPR005637">
    <property type="entry name" value="TAP_C_dom"/>
</dbReference>
<evidence type="ECO:0000256" key="3">
    <source>
        <dbReference type="ARBA" id="ARBA00022448"/>
    </source>
</evidence>
<dbReference type="PROSITE" id="PS51281">
    <property type="entry name" value="TAP_C"/>
    <property type="match status" value="1"/>
</dbReference>
<evidence type="ECO:0000256" key="2">
    <source>
        <dbReference type="ARBA" id="ARBA00009285"/>
    </source>
</evidence>
<dbReference type="Pfam" id="PF24048">
    <property type="entry name" value="LRR_NXF1-5"/>
    <property type="match status" value="1"/>
</dbReference>
<keyword evidence="3" id="KW-0813">Transport</keyword>
<evidence type="ECO:0000313" key="12">
    <source>
        <dbReference type="Ensembl" id="ENSEBUP00000022462.1"/>
    </source>
</evidence>
<accession>A0A8C4QZB6</accession>
<evidence type="ECO:0000256" key="1">
    <source>
        <dbReference type="ARBA" id="ARBA00004123"/>
    </source>
</evidence>
<dbReference type="SUPFAM" id="SSF52058">
    <property type="entry name" value="L domain-like"/>
    <property type="match status" value="1"/>
</dbReference>
<feature type="domain" description="NTF2" evidence="10">
    <location>
        <begin position="182"/>
        <end position="332"/>
    </location>
</feature>
<dbReference type="SUPFAM" id="SSF46934">
    <property type="entry name" value="UBA-like"/>
    <property type="match status" value="1"/>
</dbReference>
<keyword evidence="4" id="KW-0433">Leucine-rich repeat</keyword>
<dbReference type="InterPro" id="IPR057125">
    <property type="entry name" value="NXF1/2/3/5-like_LRR"/>
</dbReference>
<dbReference type="Gene3D" id="1.10.8.10">
    <property type="entry name" value="DNA helicase RuvA subunit, C-terminal domain"/>
    <property type="match status" value="1"/>
</dbReference>
<evidence type="ECO:0000256" key="5">
    <source>
        <dbReference type="ARBA" id="ARBA00022737"/>
    </source>
</evidence>
<dbReference type="FunFam" id="1.10.8.10:FF:000018">
    <property type="entry name" value="Nuclear RNA export factor 1"/>
    <property type="match status" value="1"/>
</dbReference>
<dbReference type="GO" id="GO:0005654">
    <property type="term" value="C:nucleoplasm"/>
    <property type="evidence" value="ECO:0007669"/>
    <property type="project" value="UniProtKB-ARBA"/>
</dbReference>
<evidence type="ECO:0000256" key="6">
    <source>
        <dbReference type="ARBA" id="ARBA00022816"/>
    </source>
</evidence>
<dbReference type="SUPFAM" id="SSF54427">
    <property type="entry name" value="NTF2-like"/>
    <property type="match status" value="1"/>
</dbReference>
<dbReference type="PANTHER" id="PTHR10662">
    <property type="entry name" value="NUCLEAR RNA EXPORT FACTOR"/>
    <property type="match status" value="1"/>
</dbReference>
<name>A0A8C4QZB6_EPTBU</name>
<feature type="chain" id="PRO_5034990786" evidence="9">
    <location>
        <begin position="26"/>
        <end position="417"/>
    </location>
</feature>
<evidence type="ECO:0000259" key="10">
    <source>
        <dbReference type="PROSITE" id="PS50177"/>
    </source>
</evidence>
<dbReference type="Gene3D" id="3.80.10.10">
    <property type="entry name" value="Ribonuclease Inhibitor"/>
    <property type="match status" value="1"/>
</dbReference>
<dbReference type="InterPro" id="IPR032675">
    <property type="entry name" value="LRR_dom_sf"/>
</dbReference>
<dbReference type="InterPro" id="IPR001611">
    <property type="entry name" value="Leu-rich_rpt"/>
</dbReference>
<evidence type="ECO:0000256" key="8">
    <source>
        <dbReference type="ARBA" id="ARBA00023242"/>
    </source>
</evidence>
<keyword evidence="8" id="KW-0539">Nucleus</keyword>
<keyword evidence="9" id="KW-0732">Signal</keyword>
<feature type="domain" description="TAP-C" evidence="11">
    <location>
        <begin position="361"/>
        <end position="416"/>
    </location>
</feature>
<dbReference type="Ensembl" id="ENSEBUT00000023038.1">
    <property type="protein sequence ID" value="ENSEBUP00000022462.1"/>
    <property type="gene ID" value="ENSEBUG00000013841.1"/>
</dbReference>
<evidence type="ECO:0000259" key="11">
    <source>
        <dbReference type="PROSITE" id="PS51281"/>
    </source>
</evidence>
<dbReference type="Pfam" id="PF22602">
    <property type="entry name" value="NXF_NTF2"/>
    <property type="match status" value="1"/>
</dbReference>
<evidence type="ECO:0000256" key="9">
    <source>
        <dbReference type="SAM" id="SignalP"/>
    </source>
</evidence>
<dbReference type="SMART" id="SM00804">
    <property type="entry name" value="TAP_C"/>
    <property type="match status" value="1"/>
</dbReference>
<dbReference type="Proteomes" id="UP000694388">
    <property type="component" value="Unplaced"/>
</dbReference>
<dbReference type="InterPro" id="IPR032710">
    <property type="entry name" value="NTF2-like_dom_sf"/>
</dbReference>
<dbReference type="Gene3D" id="3.10.450.50">
    <property type="match status" value="1"/>
</dbReference>
<comment type="subcellular location">
    <subcellularLocation>
        <location evidence="1">Nucleus</location>
    </subcellularLocation>
</comment>
<evidence type="ECO:0000313" key="13">
    <source>
        <dbReference type="Proteomes" id="UP000694388"/>
    </source>
</evidence>
<keyword evidence="7" id="KW-0694">RNA-binding</keyword>
<dbReference type="InterPro" id="IPR018222">
    <property type="entry name" value="Nuclear_transport_factor_2_euk"/>
</dbReference>
<dbReference type="GO" id="GO:0003723">
    <property type="term" value="F:RNA binding"/>
    <property type="evidence" value="ECO:0007669"/>
    <property type="project" value="UniProtKB-KW"/>
</dbReference>
<dbReference type="InterPro" id="IPR030217">
    <property type="entry name" value="NXF_fam"/>
</dbReference>
<sequence length="417" mass="47527">MQKVLGLSFLFSCLVLLFFSRYSNRVPLILGSGLQTNDIDLVLNRKNCMETVVKIIGENIPSIQALNLSNNRLFQLNDLAELVKQAPGLKQLNLSKNELKSERELEKIKDFRLEELWLQENPMCENFHAHNLYVSAVRQRFPRLIRLDGLELPPPITFDVPSPTMLPAVKDGYFPNEEIRALIQRFIQQYISVYDSGDRQGLLNAYHENSCCSISIPNSAQNPVKSNLAEYVKDSRNIKKLKDPVMRQKLLKHSRLCIVAFLNELPNTLHDPNSFLVDVHTHMPTMLSFTLNGVFKETEGKYQGSIRAFSRVFITVPAENGGLCIVNDKLFVRMASGEEIRRAFVTPAPTPSSSPVPTLLPPQQDMLHSFSLQSGMNLEWSQKCLQDNDWDFIKAAQVFQKLQVRFVESRDSNNSFI</sequence>
<evidence type="ECO:0000256" key="4">
    <source>
        <dbReference type="ARBA" id="ARBA00022614"/>
    </source>
</evidence>
<comment type="similarity">
    <text evidence="2">Belongs to the NXF family.</text>
</comment>
<dbReference type="GO" id="GO:0005635">
    <property type="term" value="C:nuclear envelope"/>
    <property type="evidence" value="ECO:0007669"/>
    <property type="project" value="UniProtKB-ARBA"/>
</dbReference>
<keyword evidence="6" id="KW-0509">mRNA transport</keyword>
<dbReference type="PANTHER" id="PTHR10662:SF22">
    <property type="entry name" value="NUCLEAR RNA EXPORT FACTOR 1"/>
    <property type="match status" value="1"/>
</dbReference>
<dbReference type="GeneTree" id="ENSGT00390000007539"/>
<feature type="signal peptide" evidence="9">
    <location>
        <begin position="1"/>
        <end position="25"/>
    </location>
</feature>
<dbReference type="InterPro" id="IPR009060">
    <property type="entry name" value="UBA-like_sf"/>
</dbReference>
<dbReference type="GO" id="GO:0016973">
    <property type="term" value="P:poly(A)+ mRNA export from nucleus"/>
    <property type="evidence" value="ECO:0007669"/>
    <property type="project" value="TreeGrafter"/>
</dbReference>